<dbReference type="GO" id="GO:0016874">
    <property type="term" value="F:ligase activity"/>
    <property type="evidence" value="ECO:0007669"/>
    <property type="project" value="UniProtKB-KW"/>
</dbReference>
<feature type="coiled-coil region" evidence="5">
    <location>
        <begin position="381"/>
        <end position="408"/>
    </location>
</feature>
<dbReference type="Gene3D" id="3.30.1490.20">
    <property type="entry name" value="ATP-grasp fold, A domain"/>
    <property type="match status" value="1"/>
</dbReference>
<keyword evidence="5" id="KW-0175">Coiled coil</keyword>
<gene>
    <name evidence="7" type="ORF">PRVXH_001242</name>
</gene>
<evidence type="ECO:0000256" key="2">
    <source>
        <dbReference type="ARBA" id="ARBA00022741"/>
    </source>
</evidence>
<dbReference type="AlphaFoldDB" id="A0AAU8HWZ8"/>
<accession>A0AAU8HWZ8</accession>
<dbReference type="InterPro" id="IPR013815">
    <property type="entry name" value="ATP_grasp_subdomain_1"/>
</dbReference>
<proteinExistence type="predicted"/>
<keyword evidence="2 4" id="KW-0547">Nucleotide-binding</keyword>
<dbReference type="InterPro" id="IPR005479">
    <property type="entry name" value="CPAse_ATP-bd"/>
</dbReference>
<evidence type="ECO:0000256" key="3">
    <source>
        <dbReference type="ARBA" id="ARBA00022840"/>
    </source>
</evidence>
<dbReference type="GO" id="GO:0005524">
    <property type="term" value="F:ATP binding"/>
    <property type="evidence" value="ECO:0007669"/>
    <property type="project" value="UniProtKB-UniRule"/>
</dbReference>
<dbReference type="GO" id="GO:0046872">
    <property type="term" value="F:metal ion binding"/>
    <property type="evidence" value="ECO:0007669"/>
    <property type="project" value="InterPro"/>
</dbReference>
<dbReference type="Pfam" id="PF02786">
    <property type="entry name" value="CPSase_L_D2"/>
    <property type="match status" value="1"/>
</dbReference>
<evidence type="ECO:0000259" key="6">
    <source>
        <dbReference type="PROSITE" id="PS50975"/>
    </source>
</evidence>
<reference evidence="7" key="1">
    <citation type="journal article" date="2018" name="Antonie Van Leeuwenhoek">
        <title>Proteinivorax hydrogeniformans sp. nov., an anaerobic, haloalkaliphilic bacterium fermenting proteinaceous compounds with high hydrogen production.</title>
        <authorList>
            <person name="Boltyanskaya Y."/>
            <person name="Detkova E."/>
            <person name="Pimenov N."/>
            <person name="Kevbrin V."/>
        </authorList>
    </citation>
    <scope>NUCLEOTIDE SEQUENCE</scope>
    <source>
        <strain evidence="7">Z-710</strain>
    </source>
</reference>
<dbReference type="Gene3D" id="3.40.50.20">
    <property type="match status" value="1"/>
</dbReference>
<feature type="domain" description="ATP-grasp" evidence="6">
    <location>
        <begin position="114"/>
        <end position="308"/>
    </location>
</feature>
<evidence type="ECO:0000256" key="5">
    <source>
        <dbReference type="SAM" id="Coils"/>
    </source>
</evidence>
<dbReference type="RefSeq" id="WP_353894439.1">
    <property type="nucleotide sequence ID" value="NZ_CP159485.1"/>
</dbReference>
<protein>
    <submittedName>
        <fullName evidence="7">ATP-grasp domain-containing protein</fullName>
    </submittedName>
</protein>
<name>A0AAU8HWZ8_9FIRM</name>
<dbReference type="PROSITE" id="PS50975">
    <property type="entry name" value="ATP_GRASP"/>
    <property type="match status" value="1"/>
</dbReference>
<reference evidence="7" key="2">
    <citation type="submission" date="2024-06" db="EMBL/GenBank/DDBJ databases">
        <authorList>
            <person name="Petrova K.O."/>
            <person name="Toshchakov S.V."/>
            <person name="Boltjanskaja Y.V."/>
            <person name="Kevbrin V.V."/>
        </authorList>
    </citation>
    <scope>NUCLEOTIDE SEQUENCE</scope>
    <source>
        <strain evidence="7">Z-710</strain>
    </source>
</reference>
<keyword evidence="1" id="KW-0436">Ligase</keyword>
<evidence type="ECO:0000313" key="7">
    <source>
        <dbReference type="EMBL" id="XCI29891.1"/>
    </source>
</evidence>
<organism evidence="7">
    <name type="scientific">Proteinivorax hydrogeniformans</name>
    <dbReference type="NCBI Taxonomy" id="1826727"/>
    <lineage>
        <taxon>Bacteria</taxon>
        <taxon>Bacillati</taxon>
        <taxon>Bacillota</taxon>
        <taxon>Clostridia</taxon>
        <taxon>Eubacteriales</taxon>
        <taxon>Proteinivoracaceae</taxon>
        <taxon>Proteinivorax</taxon>
    </lineage>
</organism>
<dbReference type="InterPro" id="IPR052032">
    <property type="entry name" value="ATP-dep_AA_Ligase"/>
</dbReference>
<dbReference type="Gene3D" id="3.30.470.20">
    <property type="entry name" value="ATP-grasp fold, B domain"/>
    <property type="match status" value="1"/>
</dbReference>
<evidence type="ECO:0000256" key="1">
    <source>
        <dbReference type="ARBA" id="ARBA00022598"/>
    </source>
</evidence>
<sequence length="430" mass="49078">MLANKKLLVLGGKPASSYEIVQYAKKKGVYTIVTDFLPKEKSGAKQIADECWDVSTSDLDTLEKLIKENDIDGVFTGVHEFNIKKTIELCEKLNLPFYCNKEQWDLCSNKSKFKKLCRANNVPVVNEYKFNGDIKEDVIKKIKFPVIVKPVDSSGGTGIQICNSSKELISAYKEALNHSTTKEITVEDFIKGQEFSVVYTLKDGKISLSSMCDKYFTHFSEKTIPLPEAFIFPSRYLHDYLEKENSKVIRMFQKQGLRNGSLFLQGIKNDDGFHFFEMGYRLSGGGAYRFISKLNGINNMEMMVNYSLKGSMTGHNLSQDDPNFNKVCCTLNFVVKEGIVGKEIGIENISNNSNIIYVEKRYNVGDRIEKTGTLRQVYMRVHIIEDNFSTLEKTIQRLQSKIRILNDEGEDMVTSWFDTKKLKGYSNVFK</sequence>
<dbReference type="SUPFAM" id="SSF56059">
    <property type="entry name" value="Glutathione synthetase ATP-binding domain-like"/>
    <property type="match status" value="1"/>
</dbReference>
<dbReference type="InterPro" id="IPR011761">
    <property type="entry name" value="ATP-grasp"/>
</dbReference>
<dbReference type="PANTHER" id="PTHR43585">
    <property type="entry name" value="FUMIPYRROLE BIOSYNTHESIS PROTEIN C"/>
    <property type="match status" value="1"/>
</dbReference>
<keyword evidence="3 4" id="KW-0067">ATP-binding</keyword>
<evidence type="ECO:0000256" key="4">
    <source>
        <dbReference type="PROSITE-ProRule" id="PRU00409"/>
    </source>
</evidence>
<dbReference type="PANTHER" id="PTHR43585:SF2">
    <property type="entry name" value="ATP-GRASP ENZYME FSQD"/>
    <property type="match status" value="1"/>
</dbReference>
<dbReference type="EMBL" id="CP159485">
    <property type="protein sequence ID" value="XCI29891.1"/>
    <property type="molecule type" value="Genomic_DNA"/>
</dbReference>